<dbReference type="AlphaFoldDB" id="A0A7N9CQB7"/>
<proteinExistence type="predicted"/>
<feature type="signal peptide" evidence="1">
    <location>
        <begin position="1"/>
        <end position="21"/>
    </location>
</feature>
<keyword evidence="1" id="KW-0732">Signal</keyword>
<dbReference type="Ensembl" id="ENSMFAT00000092980.1">
    <property type="protein sequence ID" value="ENSMFAP00000051354.1"/>
    <property type="gene ID" value="ENSMFAG00000061810.1"/>
</dbReference>
<organism evidence="2 3">
    <name type="scientific">Macaca fascicularis</name>
    <name type="common">Crab-eating macaque</name>
    <name type="synonym">Cynomolgus monkey</name>
    <dbReference type="NCBI Taxonomy" id="9541"/>
    <lineage>
        <taxon>Eukaryota</taxon>
        <taxon>Metazoa</taxon>
        <taxon>Chordata</taxon>
        <taxon>Craniata</taxon>
        <taxon>Vertebrata</taxon>
        <taxon>Euteleostomi</taxon>
        <taxon>Mammalia</taxon>
        <taxon>Eutheria</taxon>
        <taxon>Euarchontoglires</taxon>
        <taxon>Primates</taxon>
        <taxon>Haplorrhini</taxon>
        <taxon>Catarrhini</taxon>
        <taxon>Cercopithecidae</taxon>
        <taxon>Cercopithecinae</taxon>
        <taxon>Macaca</taxon>
    </lineage>
</organism>
<sequence>FPSHLLFVCLFCFLFFPETESCSVAQAGVQWCDLGSLHSPPPGFKQFSCLNLPASWDYRHPPKCLANFCVFSRDGVLPCWPGWPAHLLIVNHIFSFWSVFSWKVSSLREWIMSEPPKCLTEKNVIAVLSKNLLIGLLN</sequence>
<protein>
    <recommendedName>
        <fullName evidence="4">Secreted protein</fullName>
    </recommendedName>
</protein>
<keyword evidence="3" id="KW-1185">Reference proteome</keyword>
<dbReference type="PANTHER" id="PTHR46254:SF6">
    <property type="entry name" value="HIGH MOBILITY GROUP AT-HOOK 2"/>
    <property type="match status" value="1"/>
</dbReference>
<evidence type="ECO:0008006" key="4">
    <source>
        <dbReference type="Google" id="ProtNLM"/>
    </source>
</evidence>
<evidence type="ECO:0000313" key="3">
    <source>
        <dbReference type="Proteomes" id="UP000233100"/>
    </source>
</evidence>
<reference evidence="2" key="3">
    <citation type="submission" date="2025-09" db="UniProtKB">
        <authorList>
            <consortium name="Ensembl"/>
        </authorList>
    </citation>
    <scope>IDENTIFICATION</scope>
</reference>
<dbReference type="Proteomes" id="UP000233100">
    <property type="component" value="Chromosome 14"/>
</dbReference>
<reference evidence="2 3" key="1">
    <citation type="submission" date="2013-03" db="EMBL/GenBank/DDBJ databases">
        <authorList>
            <person name="Warren W."/>
            <person name="Wilson R.K."/>
        </authorList>
    </citation>
    <scope>NUCLEOTIDE SEQUENCE</scope>
</reference>
<reference evidence="2" key="2">
    <citation type="submission" date="2025-08" db="UniProtKB">
        <authorList>
            <consortium name="Ensembl"/>
        </authorList>
    </citation>
    <scope>IDENTIFICATION</scope>
</reference>
<dbReference type="PANTHER" id="PTHR46254">
    <property type="entry name" value="PROTEIN GVQW1-RELATED"/>
    <property type="match status" value="1"/>
</dbReference>
<dbReference type="GeneTree" id="ENSGT00940000161627"/>
<evidence type="ECO:0000256" key="1">
    <source>
        <dbReference type="SAM" id="SignalP"/>
    </source>
</evidence>
<accession>A0A7N9CQB7</accession>
<feature type="chain" id="PRO_5030889942" description="Secreted protein" evidence="1">
    <location>
        <begin position="22"/>
        <end position="138"/>
    </location>
</feature>
<name>A0A7N9CQB7_MACFA</name>
<evidence type="ECO:0000313" key="2">
    <source>
        <dbReference type="Ensembl" id="ENSMFAP00000051354.1"/>
    </source>
</evidence>